<accession>A0AAZ3P0F6</accession>
<reference evidence="2" key="1">
    <citation type="journal article" date="2018" name="PLoS ONE">
        <title>Chinook salmon (Oncorhynchus tshawytscha) genome and transcriptome.</title>
        <authorList>
            <person name="Christensen K.A."/>
            <person name="Leong J.S."/>
            <person name="Sakhrani D."/>
            <person name="Biagi C.A."/>
            <person name="Minkley D.R."/>
            <person name="Withler R.E."/>
            <person name="Rondeau E.B."/>
            <person name="Koop B.F."/>
            <person name="Devlin R.H."/>
        </authorList>
    </citation>
    <scope>NUCLEOTIDE SEQUENCE [LARGE SCALE GENOMIC DNA]</scope>
</reference>
<reference evidence="1" key="2">
    <citation type="submission" date="2025-08" db="UniProtKB">
        <authorList>
            <consortium name="Ensembl"/>
        </authorList>
    </citation>
    <scope>IDENTIFICATION</scope>
</reference>
<dbReference type="GeneTree" id="ENSGT00940000158174"/>
<name>A0AAZ3P0F6_ONCTS</name>
<reference evidence="1" key="3">
    <citation type="submission" date="2025-09" db="UniProtKB">
        <authorList>
            <consortium name="Ensembl"/>
        </authorList>
    </citation>
    <scope>IDENTIFICATION</scope>
</reference>
<proteinExistence type="predicted"/>
<dbReference type="Ensembl" id="ENSOTST00005159870.1">
    <property type="protein sequence ID" value="ENSOTSP00005110001.1"/>
    <property type="gene ID" value="ENSOTSG00005027181.2"/>
</dbReference>
<dbReference type="AlphaFoldDB" id="A0AAZ3P0F6"/>
<protein>
    <submittedName>
        <fullName evidence="1">Uncharacterized protein</fullName>
    </submittedName>
</protein>
<organism evidence="1 2">
    <name type="scientific">Oncorhynchus tshawytscha</name>
    <name type="common">Chinook salmon</name>
    <name type="synonym">Salmo tshawytscha</name>
    <dbReference type="NCBI Taxonomy" id="74940"/>
    <lineage>
        <taxon>Eukaryota</taxon>
        <taxon>Metazoa</taxon>
        <taxon>Chordata</taxon>
        <taxon>Craniata</taxon>
        <taxon>Vertebrata</taxon>
        <taxon>Euteleostomi</taxon>
        <taxon>Actinopterygii</taxon>
        <taxon>Neopterygii</taxon>
        <taxon>Teleostei</taxon>
        <taxon>Protacanthopterygii</taxon>
        <taxon>Salmoniformes</taxon>
        <taxon>Salmonidae</taxon>
        <taxon>Salmoninae</taxon>
        <taxon>Oncorhynchus</taxon>
    </lineage>
</organism>
<sequence length="153" mass="17008">YGLVTYLIAPLSSAWAVLLYRSQQRLQLVLLPPGLFIPVTQDQAQREESVEAVLEGAHPFIICEEITDIWINVQLVNNSHKGVKYLRLNTLASLGYSVVVIDGRGLKFEALKNKMGCVQEGTMWQHQKGRSYWTSPDRPGGGAAVLGRQVQVC</sequence>
<evidence type="ECO:0000313" key="2">
    <source>
        <dbReference type="Proteomes" id="UP000694402"/>
    </source>
</evidence>
<dbReference type="Proteomes" id="UP000694402">
    <property type="component" value="Unassembled WGS sequence"/>
</dbReference>
<keyword evidence="2" id="KW-1185">Reference proteome</keyword>
<evidence type="ECO:0000313" key="1">
    <source>
        <dbReference type="Ensembl" id="ENSOTSP00005110001.1"/>
    </source>
</evidence>